<reference evidence="2 3" key="2">
    <citation type="submission" date="2024-01" db="EMBL/GenBank/DDBJ databases">
        <authorList>
            <person name="Xie X."/>
        </authorList>
    </citation>
    <scope>NUCLEOTIDE SEQUENCE [LARGE SCALE GENOMIC DNA]</scope>
    <source>
        <strain evidence="2">SCUT-1</strain>
    </source>
</reference>
<dbReference type="RefSeq" id="WP_324693329.1">
    <property type="nucleotide sequence ID" value="NZ_JAYMYJ010000030.1"/>
</dbReference>
<proteinExistence type="predicted"/>
<name>A0ABU6CUP5_9GAMM</name>
<keyword evidence="1" id="KW-1133">Transmembrane helix</keyword>
<evidence type="ECO:0000256" key="1">
    <source>
        <dbReference type="SAM" id="Phobius"/>
    </source>
</evidence>
<accession>A0ABU6CUP5</accession>
<keyword evidence="3" id="KW-1185">Reference proteome</keyword>
<organism evidence="2 3">
    <name type="scientific">Candidatus Thiothrix phosphatis</name>
    <dbReference type="NCBI Taxonomy" id="3112415"/>
    <lineage>
        <taxon>Bacteria</taxon>
        <taxon>Pseudomonadati</taxon>
        <taxon>Pseudomonadota</taxon>
        <taxon>Gammaproteobacteria</taxon>
        <taxon>Thiotrichales</taxon>
        <taxon>Thiotrichaceae</taxon>
        <taxon>Thiothrix</taxon>
    </lineage>
</organism>
<comment type="caution">
    <text evidence="2">The sequence shown here is derived from an EMBL/GenBank/DDBJ whole genome shotgun (WGS) entry which is preliminary data.</text>
</comment>
<gene>
    <name evidence="2" type="ORF">VSS37_03790</name>
</gene>
<keyword evidence="1" id="KW-0472">Membrane</keyword>
<reference evidence="3" key="1">
    <citation type="submission" date="2023-07" db="EMBL/GenBank/DDBJ databases">
        <title>The carbon used by Thiothrix.</title>
        <authorList>
            <person name="Chen L."/>
        </authorList>
    </citation>
    <scope>NUCLEOTIDE SEQUENCE [LARGE SCALE GENOMIC DNA]</scope>
</reference>
<dbReference type="EMBL" id="JAYMYJ010000030">
    <property type="protein sequence ID" value="MEB4590093.1"/>
    <property type="molecule type" value="Genomic_DNA"/>
</dbReference>
<evidence type="ECO:0000313" key="3">
    <source>
        <dbReference type="Proteomes" id="UP001308005"/>
    </source>
</evidence>
<protein>
    <submittedName>
        <fullName evidence="2">Uncharacterized protein</fullName>
    </submittedName>
</protein>
<keyword evidence="1" id="KW-0812">Transmembrane</keyword>
<dbReference type="Proteomes" id="UP001308005">
    <property type="component" value="Unassembled WGS sequence"/>
</dbReference>
<evidence type="ECO:0000313" key="2">
    <source>
        <dbReference type="EMBL" id="MEB4590093.1"/>
    </source>
</evidence>
<feature type="transmembrane region" description="Helical" evidence="1">
    <location>
        <begin position="23"/>
        <end position="46"/>
    </location>
</feature>
<sequence>MSMKTDVETAIAELLCCKARPSAVFVLAVFMAGALFGGLLAWHAMATTASTEARAMAGAATDVSCPAPVIDTDRLAQVCMDWHHKKSK</sequence>